<comment type="caution">
    <text evidence="1">The sequence shown here is derived from an EMBL/GenBank/DDBJ whole genome shotgun (WGS) entry which is preliminary data.</text>
</comment>
<name>A0A433DCH1_9FUNG</name>
<evidence type="ECO:0000313" key="1">
    <source>
        <dbReference type="EMBL" id="RUP48517.1"/>
    </source>
</evidence>
<proteinExistence type="predicted"/>
<accession>A0A433DCH1</accession>
<reference evidence="1 2" key="1">
    <citation type="journal article" date="2018" name="New Phytol.">
        <title>Phylogenomics of Endogonaceae and evolution of mycorrhizas within Mucoromycota.</title>
        <authorList>
            <person name="Chang Y."/>
            <person name="Desiro A."/>
            <person name="Na H."/>
            <person name="Sandor L."/>
            <person name="Lipzen A."/>
            <person name="Clum A."/>
            <person name="Barry K."/>
            <person name="Grigoriev I.V."/>
            <person name="Martin F.M."/>
            <person name="Stajich J.E."/>
            <person name="Smith M.E."/>
            <person name="Bonito G."/>
            <person name="Spatafora J.W."/>
        </authorList>
    </citation>
    <scope>NUCLEOTIDE SEQUENCE [LARGE SCALE GENOMIC DNA]</scope>
    <source>
        <strain evidence="1 2">GMNB39</strain>
    </source>
</reference>
<organism evidence="1 2">
    <name type="scientific">Jimgerdemannia flammicorona</name>
    <dbReference type="NCBI Taxonomy" id="994334"/>
    <lineage>
        <taxon>Eukaryota</taxon>
        <taxon>Fungi</taxon>
        <taxon>Fungi incertae sedis</taxon>
        <taxon>Mucoromycota</taxon>
        <taxon>Mucoromycotina</taxon>
        <taxon>Endogonomycetes</taxon>
        <taxon>Endogonales</taxon>
        <taxon>Endogonaceae</taxon>
        <taxon>Jimgerdemannia</taxon>
    </lineage>
</organism>
<protein>
    <submittedName>
        <fullName evidence="1">Uncharacterized protein</fullName>
    </submittedName>
</protein>
<gene>
    <name evidence="1" type="ORF">BC936DRAFT_144460</name>
</gene>
<dbReference type="OrthoDB" id="2448116at2759"/>
<dbReference type="Proteomes" id="UP000268093">
    <property type="component" value="Unassembled WGS sequence"/>
</dbReference>
<dbReference type="EMBL" id="RBNI01003277">
    <property type="protein sequence ID" value="RUP48517.1"/>
    <property type="molecule type" value="Genomic_DNA"/>
</dbReference>
<evidence type="ECO:0000313" key="2">
    <source>
        <dbReference type="Proteomes" id="UP000268093"/>
    </source>
</evidence>
<keyword evidence="2" id="KW-1185">Reference proteome</keyword>
<feature type="non-terminal residue" evidence="1">
    <location>
        <position position="126"/>
    </location>
</feature>
<sequence>MQVLLFSSVHSFIVDVDDEIIKRHFSEELHEIDYTPSPQVPELSDEITAYLGKFINKINVLPPWFGLYMDLKEIRSIIKEEYLAQNYDHKKHHDIDYIIYILYSFSNSILWEMALQGQGDREHELV</sequence>
<dbReference type="AlphaFoldDB" id="A0A433DCH1"/>